<keyword evidence="6" id="KW-0732">Signal</keyword>
<dbReference type="GO" id="GO:0030313">
    <property type="term" value="C:cell envelope"/>
    <property type="evidence" value="ECO:0007669"/>
    <property type="project" value="UniProtKB-SubCell"/>
</dbReference>
<dbReference type="EMBL" id="SJPX01000002">
    <property type="protein sequence ID" value="TWU56182.1"/>
    <property type="molecule type" value="Genomic_DNA"/>
</dbReference>
<protein>
    <submittedName>
        <fullName evidence="8">Thiol-disulfide oxidoreductase ResA</fullName>
    </submittedName>
</protein>
<evidence type="ECO:0000256" key="1">
    <source>
        <dbReference type="ARBA" id="ARBA00004196"/>
    </source>
</evidence>
<dbReference type="Pfam" id="PF00578">
    <property type="entry name" value="AhpC-TSA"/>
    <property type="match status" value="1"/>
</dbReference>
<dbReference type="RefSeq" id="WP_146534219.1">
    <property type="nucleotide sequence ID" value="NZ_SJPX01000002.1"/>
</dbReference>
<dbReference type="InterPro" id="IPR000866">
    <property type="entry name" value="AhpC/TSA"/>
</dbReference>
<evidence type="ECO:0000256" key="5">
    <source>
        <dbReference type="SAM" id="MobiDB-lite"/>
    </source>
</evidence>
<evidence type="ECO:0000313" key="9">
    <source>
        <dbReference type="Proteomes" id="UP000317977"/>
    </source>
</evidence>
<organism evidence="8 9">
    <name type="scientific">Rubripirellula reticaptiva</name>
    <dbReference type="NCBI Taxonomy" id="2528013"/>
    <lineage>
        <taxon>Bacteria</taxon>
        <taxon>Pseudomonadati</taxon>
        <taxon>Planctomycetota</taxon>
        <taxon>Planctomycetia</taxon>
        <taxon>Pirellulales</taxon>
        <taxon>Pirellulaceae</taxon>
        <taxon>Rubripirellula</taxon>
    </lineage>
</organism>
<dbReference type="PROSITE" id="PS51352">
    <property type="entry name" value="THIOREDOXIN_2"/>
    <property type="match status" value="1"/>
</dbReference>
<evidence type="ECO:0000259" key="7">
    <source>
        <dbReference type="PROSITE" id="PS51352"/>
    </source>
</evidence>
<evidence type="ECO:0000313" key="8">
    <source>
        <dbReference type="EMBL" id="TWU56182.1"/>
    </source>
</evidence>
<dbReference type="PROSITE" id="PS00194">
    <property type="entry name" value="THIOREDOXIN_1"/>
    <property type="match status" value="1"/>
</dbReference>
<feature type="signal peptide" evidence="6">
    <location>
        <begin position="1"/>
        <end position="28"/>
    </location>
</feature>
<proteinExistence type="predicted"/>
<evidence type="ECO:0000256" key="6">
    <source>
        <dbReference type="SAM" id="SignalP"/>
    </source>
</evidence>
<sequence precursor="true">MLRFFRSPIAFSVAISFASCMILPSAESQDSVTADADKPAATETEDAEEADPYQIPENATAEELVAHMRAVTRLRGRTLETMSKSATVVADTVDEIRRLDDVDVELLTGALQEQISVLTFLSRYEKLAAARLEKLVDELANDDRPAIRKLAVAEQLKQRIEKASNASPEDQRALIGEIETMVSESSFDRSVFALSYRLAESIAQSGNTEIAANFYRQMGDWMKASDDEAMQERAPKMIGAARRIQLPGNPIELVGKTTEGEEFDWESYRGKVVLVDFWASWCGPCRGEVPNMKRNLDLYGDLGFAVVGINLDRTLEACQEYVEQEELAWTNLISDKEDEMGWDNPVATYYGISGIPTAILVDKEGKVVSMRARGKELDRLLEEQLGAPPEKVDADDAE</sequence>
<dbReference type="InterPro" id="IPR050553">
    <property type="entry name" value="Thioredoxin_ResA/DsbE_sf"/>
</dbReference>
<dbReference type="PANTHER" id="PTHR42852">
    <property type="entry name" value="THIOL:DISULFIDE INTERCHANGE PROTEIN DSBE"/>
    <property type="match status" value="1"/>
</dbReference>
<reference evidence="8 9" key="1">
    <citation type="submission" date="2019-02" db="EMBL/GenBank/DDBJ databases">
        <title>Deep-cultivation of Planctomycetes and their phenomic and genomic characterization uncovers novel biology.</title>
        <authorList>
            <person name="Wiegand S."/>
            <person name="Jogler M."/>
            <person name="Boedeker C."/>
            <person name="Pinto D."/>
            <person name="Vollmers J."/>
            <person name="Rivas-Marin E."/>
            <person name="Kohn T."/>
            <person name="Peeters S.H."/>
            <person name="Heuer A."/>
            <person name="Rast P."/>
            <person name="Oberbeckmann S."/>
            <person name="Bunk B."/>
            <person name="Jeske O."/>
            <person name="Meyerdierks A."/>
            <person name="Storesund J.E."/>
            <person name="Kallscheuer N."/>
            <person name="Luecker S."/>
            <person name="Lage O.M."/>
            <person name="Pohl T."/>
            <person name="Merkel B.J."/>
            <person name="Hornburger P."/>
            <person name="Mueller R.-W."/>
            <person name="Bruemmer F."/>
            <person name="Labrenz M."/>
            <person name="Spormann A.M."/>
            <person name="Op Den Camp H."/>
            <person name="Overmann J."/>
            <person name="Amann R."/>
            <person name="Jetten M.S.M."/>
            <person name="Mascher T."/>
            <person name="Medema M.H."/>
            <person name="Devos D.P."/>
            <person name="Kaster A.-K."/>
            <person name="Ovreas L."/>
            <person name="Rohde M."/>
            <person name="Galperin M.Y."/>
            <person name="Jogler C."/>
        </authorList>
    </citation>
    <scope>NUCLEOTIDE SEQUENCE [LARGE SCALE GENOMIC DNA]</scope>
    <source>
        <strain evidence="8 9">Poly59</strain>
    </source>
</reference>
<dbReference type="GO" id="GO:0016491">
    <property type="term" value="F:oxidoreductase activity"/>
    <property type="evidence" value="ECO:0007669"/>
    <property type="project" value="InterPro"/>
</dbReference>
<accession>A0A5C6F562</accession>
<evidence type="ECO:0000256" key="3">
    <source>
        <dbReference type="ARBA" id="ARBA00023157"/>
    </source>
</evidence>
<comment type="subcellular location">
    <subcellularLocation>
        <location evidence="1">Cell envelope</location>
    </subcellularLocation>
</comment>
<evidence type="ECO:0000256" key="2">
    <source>
        <dbReference type="ARBA" id="ARBA00022748"/>
    </source>
</evidence>
<name>A0A5C6F562_9BACT</name>
<feature type="domain" description="Thioredoxin" evidence="7">
    <location>
        <begin position="242"/>
        <end position="397"/>
    </location>
</feature>
<dbReference type="Gene3D" id="3.40.30.10">
    <property type="entry name" value="Glutaredoxin"/>
    <property type="match status" value="1"/>
</dbReference>
<keyword evidence="9" id="KW-1185">Reference proteome</keyword>
<keyword evidence="4" id="KW-0676">Redox-active center</keyword>
<dbReference type="InterPro" id="IPR036249">
    <property type="entry name" value="Thioredoxin-like_sf"/>
</dbReference>
<keyword evidence="3" id="KW-1015">Disulfide bond</keyword>
<dbReference type="InterPro" id="IPR013766">
    <property type="entry name" value="Thioredoxin_domain"/>
</dbReference>
<dbReference type="GO" id="GO:0017004">
    <property type="term" value="P:cytochrome complex assembly"/>
    <property type="evidence" value="ECO:0007669"/>
    <property type="project" value="UniProtKB-KW"/>
</dbReference>
<evidence type="ECO:0000256" key="4">
    <source>
        <dbReference type="ARBA" id="ARBA00023284"/>
    </source>
</evidence>
<comment type="caution">
    <text evidence="8">The sequence shown here is derived from an EMBL/GenBank/DDBJ whole genome shotgun (WGS) entry which is preliminary data.</text>
</comment>
<keyword evidence="2" id="KW-0201">Cytochrome c-type biogenesis</keyword>
<dbReference type="PROSITE" id="PS51257">
    <property type="entry name" value="PROKAR_LIPOPROTEIN"/>
    <property type="match status" value="1"/>
</dbReference>
<dbReference type="AlphaFoldDB" id="A0A5C6F562"/>
<dbReference type="GO" id="GO:0016209">
    <property type="term" value="F:antioxidant activity"/>
    <property type="evidence" value="ECO:0007669"/>
    <property type="project" value="InterPro"/>
</dbReference>
<dbReference type="OrthoDB" id="252709at2"/>
<dbReference type="InterPro" id="IPR017937">
    <property type="entry name" value="Thioredoxin_CS"/>
</dbReference>
<dbReference type="PANTHER" id="PTHR42852:SF6">
    <property type="entry name" value="THIOL:DISULFIDE INTERCHANGE PROTEIN DSBE"/>
    <property type="match status" value="1"/>
</dbReference>
<dbReference type="SUPFAM" id="SSF52833">
    <property type="entry name" value="Thioredoxin-like"/>
    <property type="match status" value="1"/>
</dbReference>
<gene>
    <name evidence="8" type="primary">resA_2</name>
    <name evidence="8" type="ORF">Poly59_24860</name>
</gene>
<dbReference type="CDD" id="cd02966">
    <property type="entry name" value="TlpA_like_family"/>
    <property type="match status" value="1"/>
</dbReference>
<dbReference type="Proteomes" id="UP000317977">
    <property type="component" value="Unassembled WGS sequence"/>
</dbReference>
<feature type="chain" id="PRO_5023060295" evidence="6">
    <location>
        <begin position="29"/>
        <end position="398"/>
    </location>
</feature>
<feature type="region of interest" description="Disordered" evidence="5">
    <location>
        <begin position="31"/>
        <end position="51"/>
    </location>
</feature>